<feature type="compositionally biased region" description="Basic and acidic residues" evidence="1">
    <location>
        <begin position="330"/>
        <end position="348"/>
    </location>
</feature>
<feature type="compositionally biased region" description="Gly residues" evidence="1">
    <location>
        <begin position="264"/>
        <end position="278"/>
    </location>
</feature>
<sequence length="685" mass="75971">MPGKDESMNSDITREGKVVLSLLTAPKLTSFAHDKLVEWLRLWESYTRELKEECKRQSSDYAKLVPTIRSCIDPPHVLTYMAATVWKKKEDELEDEFLLSYIKEKTAKPENDGVPDPEKALADLFWDRSEGDIFQRVVSFLADAHKLVAENSLLDDLENPKSRKPIIREILLKVTPASLRDLVTSHVKREQLKSESFSLAELHDVLLKFASEEQLPCETMSPSVHEGMRSEEEDKPPPRGRAQKRTRKLRSASADQAGKDKGSGGRGNGRGGGRGSGNAPGPNPNQQPRRSGGGRGGHGYQRNDHSSGRGRGAGRGRGRGGRNGGGQGRGNHEAVEEIDRDAGYRDVEDPALVQRQIDLLPRGWTRTYSPEGSRKTPVTQEEPLLKHKSPVQTVVDGTSNNLSTGPTDVVEPEMEVPHEENPAEPQDEAKVDRSPYAYPDEDAVDYGEETPEEETKDDTSVPPAIRRSPGLEVEKDTQHACEFCSGFDHVWKKCPSMPARKRRARVHHMGLIVPPEGVALTAPTGEKKKGRKRQEKAVASVEKSAVRPPSSPPRMRAVESKHVVVPPHPRTPSPARNRTPSPVRRGEVVTPPTTPEKEAERYHVERLAKDKIRKLCRRRDSKTLLQLEGVLEVPYCADSGAALNIIPQSMVDELVKVRPQVVVLPTSRHKNKAIGPDGQEIMLLG</sequence>
<feature type="region of interest" description="Disordered" evidence="1">
    <location>
        <begin position="520"/>
        <end position="598"/>
    </location>
</feature>
<evidence type="ECO:0000313" key="2">
    <source>
        <dbReference type="EMBL" id="KAF0687847.1"/>
    </source>
</evidence>
<dbReference type="OrthoDB" id="118613at2759"/>
<protein>
    <submittedName>
        <fullName evidence="3">Aste57867_20464 protein</fullName>
    </submittedName>
</protein>
<feature type="compositionally biased region" description="Basic residues" evidence="1">
    <location>
        <begin position="241"/>
        <end position="250"/>
    </location>
</feature>
<dbReference type="AlphaFoldDB" id="A0A485LF22"/>
<evidence type="ECO:0000256" key="1">
    <source>
        <dbReference type="SAM" id="MobiDB-lite"/>
    </source>
</evidence>
<dbReference type="Proteomes" id="UP000332933">
    <property type="component" value="Unassembled WGS sequence"/>
</dbReference>
<feature type="compositionally biased region" description="Low complexity" evidence="1">
    <location>
        <begin position="279"/>
        <end position="290"/>
    </location>
</feature>
<feature type="region of interest" description="Disordered" evidence="1">
    <location>
        <begin position="217"/>
        <end position="476"/>
    </location>
</feature>
<feature type="compositionally biased region" description="Acidic residues" evidence="1">
    <location>
        <begin position="439"/>
        <end position="456"/>
    </location>
</feature>
<keyword evidence="4" id="KW-1185">Reference proteome</keyword>
<dbReference type="EMBL" id="VJMH01006822">
    <property type="protein sequence ID" value="KAF0687847.1"/>
    <property type="molecule type" value="Genomic_DNA"/>
</dbReference>
<dbReference type="EMBL" id="CAADRA010006845">
    <property type="protein sequence ID" value="VFT97150.1"/>
    <property type="molecule type" value="Genomic_DNA"/>
</dbReference>
<gene>
    <name evidence="3" type="primary">Aste57867_20464</name>
    <name evidence="2" type="ORF">As57867_020398</name>
    <name evidence="3" type="ORF">ASTE57867_20464</name>
</gene>
<feature type="compositionally biased region" description="Basic and acidic residues" evidence="1">
    <location>
        <begin position="415"/>
        <end position="433"/>
    </location>
</feature>
<evidence type="ECO:0000313" key="4">
    <source>
        <dbReference type="Proteomes" id="UP000332933"/>
    </source>
</evidence>
<proteinExistence type="predicted"/>
<feature type="compositionally biased region" description="Polar residues" evidence="1">
    <location>
        <begin position="390"/>
        <end position="406"/>
    </location>
</feature>
<organism evidence="3 4">
    <name type="scientific">Aphanomyces stellatus</name>
    <dbReference type="NCBI Taxonomy" id="120398"/>
    <lineage>
        <taxon>Eukaryota</taxon>
        <taxon>Sar</taxon>
        <taxon>Stramenopiles</taxon>
        <taxon>Oomycota</taxon>
        <taxon>Saprolegniomycetes</taxon>
        <taxon>Saprolegniales</taxon>
        <taxon>Verrucalvaceae</taxon>
        <taxon>Aphanomyces</taxon>
    </lineage>
</organism>
<reference evidence="3 4" key="1">
    <citation type="submission" date="2019-03" db="EMBL/GenBank/DDBJ databases">
        <authorList>
            <person name="Gaulin E."/>
            <person name="Dumas B."/>
        </authorList>
    </citation>
    <scope>NUCLEOTIDE SEQUENCE [LARGE SCALE GENOMIC DNA]</scope>
    <source>
        <strain evidence="3">CBS 568.67</strain>
    </source>
</reference>
<name>A0A485LF22_9STRA</name>
<reference evidence="2" key="2">
    <citation type="submission" date="2019-06" db="EMBL/GenBank/DDBJ databases">
        <title>Genomics analysis of Aphanomyces spp. identifies a new class of oomycete effector associated with host adaptation.</title>
        <authorList>
            <person name="Gaulin E."/>
        </authorList>
    </citation>
    <scope>NUCLEOTIDE SEQUENCE</scope>
    <source>
        <strain evidence="2">CBS 578.67</strain>
    </source>
</reference>
<accession>A0A485LF22</accession>
<evidence type="ECO:0000313" key="3">
    <source>
        <dbReference type="EMBL" id="VFT97150.1"/>
    </source>
</evidence>
<feature type="compositionally biased region" description="Basic and acidic residues" evidence="1">
    <location>
        <begin position="226"/>
        <end position="237"/>
    </location>
</feature>